<evidence type="ECO:0000313" key="3">
    <source>
        <dbReference type="Proteomes" id="UP000182788"/>
    </source>
</evidence>
<name>A0A1J9US83_9BACI</name>
<comment type="caution">
    <text evidence="2">The sequence shown here is derived from an EMBL/GenBank/DDBJ whole genome shotgun (WGS) entry which is preliminary data.</text>
</comment>
<gene>
    <name evidence="2" type="ORF">BAU28_19375</name>
</gene>
<proteinExistence type="predicted"/>
<evidence type="ECO:0000259" key="1">
    <source>
        <dbReference type="Pfam" id="PF13817"/>
    </source>
</evidence>
<organism evidence="2 3">
    <name type="scientific">Bacillus paramycoides</name>
    <dbReference type="NCBI Taxonomy" id="2026194"/>
    <lineage>
        <taxon>Bacteria</taxon>
        <taxon>Bacillati</taxon>
        <taxon>Bacillota</taxon>
        <taxon>Bacilli</taxon>
        <taxon>Bacillales</taxon>
        <taxon>Bacillaceae</taxon>
        <taxon>Bacillus</taxon>
        <taxon>Bacillus cereus group</taxon>
    </lineage>
</organism>
<dbReference type="EMBL" id="MAOI01000140">
    <property type="protein sequence ID" value="OJD72163.1"/>
    <property type="molecule type" value="Genomic_DNA"/>
</dbReference>
<evidence type="ECO:0000313" key="2">
    <source>
        <dbReference type="EMBL" id="OJD72163.1"/>
    </source>
</evidence>
<sequence>MFSNTPRGARGSAIMYSVVETAKENNLSPYHYLLYLFETLPNIDLNNKEEIDKVLPWSTELPPRCRLPKKVK</sequence>
<reference evidence="2 3" key="1">
    <citation type="submission" date="2016-06" db="EMBL/GenBank/DDBJ databases">
        <title>First insights into the genetic diversity and population structure of in the Bacillus cereus group bacteria from diverse marine environments.</title>
        <authorList>
            <person name="Liu Y."/>
            <person name="Lai Q."/>
            <person name="Shao Z."/>
        </authorList>
    </citation>
    <scope>NUCLEOTIDE SEQUENCE [LARGE SCALE GENOMIC DNA]</scope>
    <source>
        <strain evidence="2 3">NH24A2</strain>
    </source>
</reference>
<dbReference type="Pfam" id="PF13817">
    <property type="entry name" value="DDE_Tnp_IS66_C"/>
    <property type="match status" value="1"/>
</dbReference>
<feature type="domain" description="Transposase IS66 C-terminal" evidence="1">
    <location>
        <begin position="17"/>
        <end position="57"/>
    </location>
</feature>
<dbReference type="AlphaFoldDB" id="A0A1J9US83"/>
<dbReference type="Proteomes" id="UP000182788">
    <property type="component" value="Unassembled WGS sequence"/>
</dbReference>
<protein>
    <recommendedName>
        <fullName evidence="1">Transposase IS66 C-terminal domain-containing protein</fullName>
    </recommendedName>
</protein>
<dbReference type="InterPro" id="IPR039552">
    <property type="entry name" value="IS66_C"/>
</dbReference>
<accession>A0A1J9US83</accession>